<sequence>MTQPIREIEAVGFLSDGKAKGHLIGGRQVPSQSGRVFDTFNPANGKRLTQLSEGSAADVDAAVRVARAAFEGPWSRWTPYQRQSLLVKIRDLIEANFDELAMIETLDMGAPLSRTKNLKGPILQMIMYFSSQTMGASGETLGNSLPGNVTTMTIKAPVGVVGGIIPWNGPLISQWWILGAALATGCTVVMKPAEDASLSVLRVVELLHEAGMPEGVVNVVTGFGAEAGEALARHPDVDRVAFTGSTVTGRKIVEASAVNMKKLQLELGGKSPDIVFADADLDKAVPGAAMAVFTNSGQVCYAGTRLFVQRSIQEEFTARLAEFSKTLRVGDPLDANVQLGPLISQKQLDRVLGYVEGAPGEGAKLASGGARVGGDLSSGYFVEPTIFTDVTNSMRIAREEIFGPVISVIPFDTAEDVLTMANDTEYGLGGAVWSRDMSTALKMVHGLHSGTVWVNCYGMVDPNVGFGGIKMSGYGVKGSRNHIDAYLYAKSVYIAG</sequence>
<evidence type="ECO:0000313" key="7">
    <source>
        <dbReference type="EMBL" id="SMH30914.1"/>
    </source>
</evidence>
<keyword evidence="2 5" id="KW-0560">Oxidoreductase</keyword>
<dbReference type="InterPro" id="IPR029510">
    <property type="entry name" value="Ald_DH_CS_GLU"/>
</dbReference>
<protein>
    <submittedName>
        <fullName evidence="7">Aldehyde dehydrogenase (Acceptor)</fullName>
    </submittedName>
</protein>
<dbReference type="GO" id="GO:0016620">
    <property type="term" value="F:oxidoreductase activity, acting on the aldehyde or oxo group of donors, NAD or NADP as acceptor"/>
    <property type="evidence" value="ECO:0007669"/>
    <property type="project" value="InterPro"/>
</dbReference>
<evidence type="ECO:0000256" key="4">
    <source>
        <dbReference type="PROSITE-ProRule" id="PRU10007"/>
    </source>
</evidence>
<dbReference type="Pfam" id="PF00171">
    <property type="entry name" value="Aldedh"/>
    <property type="match status" value="1"/>
</dbReference>
<evidence type="ECO:0000256" key="2">
    <source>
        <dbReference type="ARBA" id="ARBA00023002"/>
    </source>
</evidence>
<dbReference type="PROSITE" id="PS00687">
    <property type="entry name" value="ALDEHYDE_DEHYDR_GLU"/>
    <property type="match status" value="1"/>
</dbReference>
<dbReference type="RefSeq" id="WP_210191345.1">
    <property type="nucleotide sequence ID" value="NZ_FXBL01000004.1"/>
</dbReference>
<organism evidence="7 8">
    <name type="scientific">Mesorhizobium australicum</name>
    <dbReference type="NCBI Taxonomy" id="536018"/>
    <lineage>
        <taxon>Bacteria</taxon>
        <taxon>Pseudomonadati</taxon>
        <taxon>Pseudomonadota</taxon>
        <taxon>Alphaproteobacteria</taxon>
        <taxon>Hyphomicrobiales</taxon>
        <taxon>Phyllobacteriaceae</taxon>
        <taxon>Mesorhizobium</taxon>
    </lineage>
</organism>
<evidence type="ECO:0000259" key="6">
    <source>
        <dbReference type="Pfam" id="PF00171"/>
    </source>
</evidence>
<dbReference type="AlphaFoldDB" id="A0A1X7N366"/>
<evidence type="ECO:0000256" key="1">
    <source>
        <dbReference type="ARBA" id="ARBA00009986"/>
    </source>
</evidence>
<feature type="active site" evidence="4">
    <location>
        <position position="266"/>
    </location>
</feature>
<keyword evidence="3" id="KW-0558">Oxidation</keyword>
<keyword evidence="8" id="KW-1185">Reference proteome</keyword>
<name>A0A1X7N366_9HYPH</name>
<evidence type="ECO:0000256" key="5">
    <source>
        <dbReference type="RuleBase" id="RU003345"/>
    </source>
</evidence>
<gene>
    <name evidence="7" type="ORF">SAMN02982922_1100</name>
</gene>
<evidence type="ECO:0000313" key="8">
    <source>
        <dbReference type="Proteomes" id="UP000193083"/>
    </source>
</evidence>
<dbReference type="Gene3D" id="3.40.309.10">
    <property type="entry name" value="Aldehyde Dehydrogenase, Chain A, domain 2"/>
    <property type="match status" value="1"/>
</dbReference>
<evidence type="ECO:0000256" key="3">
    <source>
        <dbReference type="ARBA" id="ARBA00023097"/>
    </source>
</evidence>
<proteinExistence type="inferred from homology"/>
<dbReference type="Gene3D" id="3.40.605.10">
    <property type="entry name" value="Aldehyde Dehydrogenase, Chain A, domain 1"/>
    <property type="match status" value="1"/>
</dbReference>
<dbReference type="InterPro" id="IPR016161">
    <property type="entry name" value="Ald_DH/histidinol_DH"/>
</dbReference>
<dbReference type="SUPFAM" id="SSF53720">
    <property type="entry name" value="ALDH-like"/>
    <property type="match status" value="1"/>
</dbReference>
<comment type="similarity">
    <text evidence="1 5">Belongs to the aldehyde dehydrogenase family.</text>
</comment>
<dbReference type="FunFam" id="3.40.309.10:FF:000012">
    <property type="entry name" value="Betaine aldehyde dehydrogenase"/>
    <property type="match status" value="1"/>
</dbReference>
<feature type="domain" description="Aldehyde dehydrogenase" evidence="6">
    <location>
        <begin position="30"/>
        <end position="492"/>
    </location>
</feature>
<dbReference type="PANTHER" id="PTHR11699">
    <property type="entry name" value="ALDEHYDE DEHYDROGENASE-RELATED"/>
    <property type="match status" value="1"/>
</dbReference>
<dbReference type="InterPro" id="IPR016163">
    <property type="entry name" value="Ald_DH_C"/>
</dbReference>
<accession>A0A1X7N366</accession>
<dbReference type="EMBL" id="FXBL01000004">
    <property type="protein sequence ID" value="SMH30914.1"/>
    <property type="molecule type" value="Genomic_DNA"/>
</dbReference>
<dbReference type="InterPro" id="IPR016162">
    <property type="entry name" value="Ald_DH_N"/>
</dbReference>
<reference evidence="7 8" key="1">
    <citation type="submission" date="2017-04" db="EMBL/GenBank/DDBJ databases">
        <authorList>
            <person name="Afonso C.L."/>
            <person name="Miller P.J."/>
            <person name="Scott M.A."/>
            <person name="Spackman E."/>
            <person name="Goraichik I."/>
            <person name="Dimitrov K.M."/>
            <person name="Suarez D.L."/>
            <person name="Swayne D.E."/>
        </authorList>
    </citation>
    <scope>NUCLEOTIDE SEQUENCE [LARGE SCALE GENOMIC DNA]</scope>
    <source>
        <strain evidence="7 8">B5P</strain>
    </source>
</reference>
<dbReference type="InterPro" id="IPR015590">
    <property type="entry name" value="Aldehyde_DH_dom"/>
</dbReference>
<dbReference type="FunFam" id="3.40.605.10:FF:000007">
    <property type="entry name" value="NAD/NADP-dependent betaine aldehyde dehydrogenase"/>
    <property type="match status" value="1"/>
</dbReference>
<dbReference type="Proteomes" id="UP000193083">
    <property type="component" value="Unassembled WGS sequence"/>
</dbReference>